<dbReference type="OrthoDB" id="5949386at2"/>
<evidence type="ECO:0000256" key="3">
    <source>
        <dbReference type="ARBA" id="ARBA00023163"/>
    </source>
</evidence>
<keyword evidence="3" id="KW-0804">Transcription</keyword>
<keyword evidence="2" id="KW-0238">DNA-binding</keyword>
<dbReference type="PANTHER" id="PTHR11019:SF159">
    <property type="entry name" value="TRANSCRIPTIONAL REGULATOR-RELATED"/>
    <property type="match status" value="1"/>
</dbReference>
<dbReference type="InterPro" id="IPR011051">
    <property type="entry name" value="RmlC_Cupin_sf"/>
</dbReference>
<keyword evidence="1" id="KW-0805">Transcription regulation</keyword>
<organism evidence="5 6">
    <name type="scientific">Dickeya undicola</name>
    <dbReference type="NCBI Taxonomy" id="1577887"/>
    <lineage>
        <taxon>Bacteria</taxon>
        <taxon>Pseudomonadati</taxon>
        <taxon>Pseudomonadota</taxon>
        <taxon>Gammaproteobacteria</taxon>
        <taxon>Enterobacterales</taxon>
        <taxon>Pectobacteriaceae</taxon>
        <taxon>Dickeya</taxon>
    </lineage>
</organism>
<dbReference type="Pfam" id="PF12833">
    <property type="entry name" value="HTH_18"/>
    <property type="match status" value="1"/>
</dbReference>
<gene>
    <name evidence="5" type="ORF">EF878_18715</name>
</gene>
<dbReference type="GO" id="GO:0003700">
    <property type="term" value="F:DNA-binding transcription factor activity"/>
    <property type="evidence" value="ECO:0007669"/>
    <property type="project" value="InterPro"/>
</dbReference>
<dbReference type="RefSeq" id="WP_123253248.1">
    <property type="nucleotide sequence ID" value="NZ_RJLR01000040.1"/>
</dbReference>
<dbReference type="Pfam" id="PF02311">
    <property type="entry name" value="AraC_binding"/>
    <property type="match status" value="1"/>
</dbReference>
<dbReference type="EMBL" id="RJLR01000040">
    <property type="protein sequence ID" value="RNM02956.1"/>
    <property type="molecule type" value="Genomic_DNA"/>
</dbReference>
<accession>A0A3N0FS68</accession>
<feature type="domain" description="HTH araC/xylS-type" evidence="4">
    <location>
        <begin position="150"/>
        <end position="250"/>
    </location>
</feature>
<dbReference type="SUPFAM" id="SSF46689">
    <property type="entry name" value="Homeodomain-like"/>
    <property type="match status" value="1"/>
</dbReference>
<dbReference type="Gene3D" id="1.10.10.60">
    <property type="entry name" value="Homeodomain-like"/>
    <property type="match status" value="1"/>
</dbReference>
<evidence type="ECO:0000259" key="4">
    <source>
        <dbReference type="PROSITE" id="PS01124"/>
    </source>
</evidence>
<protein>
    <submittedName>
        <fullName evidence="5">AraC family transcriptional regulator</fullName>
    </submittedName>
</protein>
<dbReference type="SMART" id="SM00342">
    <property type="entry name" value="HTH_ARAC"/>
    <property type="match status" value="1"/>
</dbReference>
<evidence type="ECO:0000313" key="6">
    <source>
        <dbReference type="Proteomes" id="UP000276061"/>
    </source>
</evidence>
<name>A0A3N0FS68_9GAMM</name>
<dbReference type="InterPro" id="IPR003313">
    <property type="entry name" value="AraC-bd"/>
</dbReference>
<dbReference type="PROSITE" id="PS01124">
    <property type="entry name" value="HTH_ARAC_FAMILY_2"/>
    <property type="match status" value="1"/>
</dbReference>
<evidence type="ECO:0000256" key="2">
    <source>
        <dbReference type="ARBA" id="ARBA00023125"/>
    </source>
</evidence>
<evidence type="ECO:0000313" key="5">
    <source>
        <dbReference type="EMBL" id="RNM02956.1"/>
    </source>
</evidence>
<dbReference type="AlphaFoldDB" id="A0A3N0FS68"/>
<dbReference type="PANTHER" id="PTHR11019">
    <property type="entry name" value="HTH-TYPE TRANSCRIPTIONAL REGULATOR NIMR"/>
    <property type="match status" value="1"/>
</dbReference>
<dbReference type="InterPro" id="IPR009057">
    <property type="entry name" value="Homeodomain-like_sf"/>
</dbReference>
<dbReference type="InterPro" id="IPR018060">
    <property type="entry name" value="HTH_AraC"/>
</dbReference>
<dbReference type="Gene3D" id="2.60.120.10">
    <property type="entry name" value="Jelly Rolls"/>
    <property type="match status" value="1"/>
</dbReference>
<reference evidence="5 6" key="1">
    <citation type="submission" date="2018-11" db="EMBL/GenBank/DDBJ databases">
        <title>Characterization of surface water Dickeya isolates.</title>
        <authorList>
            <person name="Van Gijsegem F."/>
            <person name="Pedron J."/>
        </authorList>
    </citation>
    <scope>NUCLEOTIDE SEQUENCE [LARGE SCALE GENOMIC DNA]</scope>
    <source>
        <strain evidence="5 6">FVG1-MFV-O17</strain>
    </source>
</reference>
<comment type="caution">
    <text evidence="5">The sequence shown here is derived from an EMBL/GenBank/DDBJ whole genome shotgun (WGS) entry which is preliminary data.</text>
</comment>
<dbReference type="GO" id="GO:0043565">
    <property type="term" value="F:sequence-specific DNA binding"/>
    <property type="evidence" value="ECO:0007669"/>
    <property type="project" value="InterPro"/>
</dbReference>
<dbReference type="Proteomes" id="UP000276061">
    <property type="component" value="Unassembled WGS sequence"/>
</dbReference>
<dbReference type="InterPro" id="IPR014710">
    <property type="entry name" value="RmlC-like_jellyroll"/>
</dbReference>
<evidence type="ECO:0000256" key="1">
    <source>
        <dbReference type="ARBA" id="ARBA00023015"/>
    </source>
</evidence>
<sequence length="259" mass="29508">MDELNHRHDAFFTERLLDSVSLSENVPHQHTQGQFVLVRQGILYGHTAFRNWLIKPGMAVWIPPNVVHWGHALHRVDLTVLYVAAHLCPCPSDDIKLLDASAFIVGLCERLAFPHVALSDERRARILQLLFEEIDEMPTSNLSLPLPGDHRLKKITDCLIATPALRRSLSEWGKLVGATERTLARLFVRHTGLRFTEWHNRLLLSEAWRGLADNKSNDELAIQLGFSSSDSFGHWFRRMTDSSPSHARRHLNKQNSPAV</sequence>
<proteinExistence type="predicted"/>
<dbReference type="SUPFAM" id="SSF51182">
    <property type="entry name" value="RmlC-like cupins"/>
    <property type="match status" value="1"/>
</dbReference>